<feature type="compositionally biased region" description="Low complexity" evidence="5">
    <location>
        <begin position="55"/>
        <end position="71"/>
    </location>
</feature>
<feature type="domain" description="Pre-mRNA-splicing factor 3" evidence="7">
    <location>
        <begin position="203"/>
        <end position="408"/>
    </location>
</feature>
<dbReference type="PANTHER" id="PTHR14212">
    <property type="entry name" value="U4/U6-ASSOCIATED RNA SPLICING FACTOR-RELATED"/>
    <property type="match status" value="1"/>
</dbReference>
<dbReference type="EMBL" id="ML178826">
    <property type="protein sequence ID" value="TFL01011.1"/>
    <property type="molecule type" value="Genomic_DNA"/>
</dbReference>
<comment type="subcellular location">
    <subcellularLocation>
        <location evidence="1">Nucleus</location>
    </subcellularLocation>
</comment>
<gene>
    <name evidence="8" type="ORF">BDV98DRAFT_650162</name>
</gene>
<dbReference type="STRING" id="1884261.A0A5C3QKK1"/>
<accession>A0A5C3QKK1</accession>
<sequence length="593" mass="65744">MDQPTHEAIIARKREEVAAKIAAMKAKFGSAGAAAQASSPTPVATPTPMRPQALSSTAASGSGSGTSSPAPNVAEDLARKVAEAKRRVAEAQSKLAVKDNPYLSMPQTSAKGNKARPAEPAQQGAGLKMAAHPLLLDTTPAAPQSKKDKYKPMQPKFASIKANIRTAPTPPPAAPSPNHDQTSLNPYAAGSAAKDSSGSFEGAAPRERHSRQFRFNPMGKYVKQGDQMRADVQLEALKQRIAASARKAGLDSEFESLEKNIRRAAPPEAEWWDIALLPHKTYDDLEMGMDTLNITTADSPITLYIQHPIPIPAPTEKNQLAAKPLMLTKQEQKKMRKQRRAAELQDKRDRIRMGLVPPDAPKVRLSNLMKVLTSDAVQDPTRVEARVRREVAMRKHGHEKMNSERKLTDEQRRDKKEEKKVEEEKRGIVGAVFKIKTLSDPSHRYKVRKNAEQNNLTGVCIFNPAFAMVYVEGAPKFMRAYKRLMLHRIQWTEAARPRGVDEVEVANDPDGDAPMDTAPEPTKDPEEEEEKPISLDDNTCRLVWEGTLRDRSFNTFKPKSCPTDGMAKELLGEKLRGYWDLAKNWRGEEEDLI</sequence>
<dbReference type="Pfam" id="PF06544">
    <property type="entry name" value="Prp3_C"/>
    <property type="match status" value="1"/>
</dbReference>
<feature type="compositionally biased region" description="Low complexity" evidence="5">
    <location>
        <begin position="188"/>
        <end position="199"/>
    </location>
</feature>
<evidence type="ECO:0000259" key="7">
    <source>
        <dbReference type="Pfam" id="PF08572"/>
    </source>
</evidence>
<evidence type="ECO:0000313" key="8">
    <source>
        <dbReference type="EMBL" id="TFL01011.1"/>
    </source>
</evidence>
<feature type="compositionally biased region" description="Low complexity" evidence="5">
    <location>
        <begin position="29"/>
        <end position="42"/>
    </location>
</feature>
<name>A0A5C3QKK1_9AGAR</name>
<keyword evidence="3" id="KW-0508">mRNA splicing</keyword>
<feature type="region of interest" description="Disordered" evidence="5">
    <location>
        <begin position="29"/>
        <end position="209"/>
    </location>
</feature>
<evidence type="ECO:0000256" key="4">
    <source>
        <dbReference type="ARBA" id="ARBA00023242"/>
    </source>
</evidence>
<dbReference type="InterPro" id="IPR013881">
    <property type="entry name" value="Pre-mRNA_splic_Prp3_dom"/>
</dbReference>
<evidence type="ECO:0000259" key="6">
    <source>
        <dbReference type="Pfam" id="PF06544"/>
    </source>
</evidence>
<keyword evidence="2" id="KW-0507">mRNA processing</keyword>
<dbReference type="InterPro" id="IPR027104">
    <property type="entry name" value="Prp3"/>
</dbReference>
<protein>
    <submittedName>
        <fullName evidence="8">Pre-mRNA processing factor 3-domain-containing protein</fullName>
    </submittedName>
</protein>
<organism evidence="8 9">
    <name type="scientific">Pterulicium gracile</name>
    <dbReference type="NCBI Taxonomy" id="1884261"/>
    <lineage>
        <taxon>Eukaryota</taxon>
        <taxon>Fungi</taxon>
        <taxon>Dikarya</taxon>
        <taxon>Basidiomycota</taxon>
        <taxon>Agaricomycotina</taxon>
        <taxon>Agaricomycetes</taxon>
        <taxon>Agaricomycetidae</taxon>
        <taxon>Agaricales</taxon>
        <taxon>Pleurotineae</taxon>
        <taxon>Pterulaceae</taxon>
        <taxon>Pterulicium</taxon>
    </lineage>
</organism>
<dbReference type="CDD" id="cd24162">
    <property type="entry name" value="Prp3_C"/>
    <property type="match status" value="1"/>
</dbReference>
<proteinExistence type="predicted"/>
<dbReference type="AlphaFoldDB" id="A0A5C3QKK1"/>
<keyword evidence="4" id="KW-0539">Nucleus</keyword>
<feature type="compositionally biased region" description="Basic and acidic residues" evidence="5">
    <location>
        <begin position="76"/>
        <end position="89"/>
    </location>
</feature>
<evidence type="ECO:0000256" key="5">
    <source>
        <dbReference type="SAM" id="MobiDB-lite"/>
    </source>
</evidence>
<feature type="domain" description="Small nuclear ribonucleoprotein Prp3 C-terminal" evidence="6">
    <location>
        <begin position="431"/>
        <end position="582"/>
    </location>
</feature>
<dbReference type="Proteomes" id="UP000305067">
    <property type="component" value="Unassembled WGS sequence"/>
</dbReference>
<dbReference type="GO" id="GO:0046540">
    <property type="term" value="C:U4/U6 x U5 tri-snRNP complex"/>
    <property type="evidence" value="ECO:0007669"/>
    <property type="project" value="InterPro"/>
</dbReference>
<evidence type="ECO:0000256" key="2">
    <source>
        <dbReference type="ARBA" id="ARBA00022664"/>
    </source>
</evidence>
<dbReference type="PANTHER" id="PTHR14212:SF0">
    <property type="entry name" value="U4_U6 SMALL NUCLEAR RIBONUCLEOPROTEIN PRP3"/>
    <property type="match status" value="1"/>
</dbReference>
<reference evidence="8 9" key="1">
    <citation type="journal article" date="2019" name="Nat. Ecol. Evol.">
        <title>Megaphylogeny resolves global patterns of mushroom evolution.</title>
        <authorList>
            <person name="Varga T."/>
            <person name="Krizsan K."/>
            <person name="Foldi C."/>
            <person name="Dima B."/>
            <person name="Sanchez-Garcia M."/>
            <person name="Sanchez-Ramirez S."/>
            <person name="Szollosi G.J."/>
            <person name="Szarkandi J.G."/>
            <person name="Papp V."/>
            <person name="Albert L."/>
            <person name="Andreopoulos W."/>
            <person name="Angelini C."/>
            <person name="Antonin V."/>
            <person name="Barry K.W."/>
            <person name="Bougher N.L."/>
            <person name="Buchanan P."/>
            <person name="Buyck B."/>
            <person name="Bense V."/>
            <person name="Catcheside P."/>
            <person name="Chovatia M."/>
            <person name="Cooper J."/>
            <person name="Damon W."/>
            <person name="Desjardin D."/>
            <person name="Finy P."/>
            <person name="Geml J."/>
            <person name="Haridas S."/>
            <person name="Hughes K."/>
            <person name="Justo A."/>
            <person name="Karasinski D."/>
            <person name="Kautmanova I."/>
            <person name="Kiss B."/>
            <person name="Kocsube S."/>
            <person name="Kotiranta H."/>
            <person name="LaButti K.M."/>
            <person name="Lechner B.E."/>
            <person name="Liimatainen K."/>
            <person name="Lipzen A."/>
            <person name="Lukacs Z."/>
            <person name="Mihaltcheva S."/>
            <person name="Morgado L.N."/>
            <person name="Niskanen T."/>
            <person name="Noordeloos M.E."/>
            <person name="Ohm R.A."/>
            <person name="Ortiz-Santana B."/>
            <person name="Ovrebo C."/>
            <person name="Racz N."/>
            <person name="Riley R."/>
            <person name="Savchenko A."/>
            <person name="Shiryaev A."/>
            <person name="Soop K."/>
            <person name="Spirin V."/>
            <person name="Szebenyi C."/>
            <person name="Tomsovsky M."/>
            <person name="Tulloss R.E."/>
            <person name="Uehling J."/>
            <person name="Grigoriev I.V."/>
            <person name="Vagvolgyi C."/>
            <person name="Papp T."/>
            <person name="Martin F.M."/>
            <person name="Miettinen O."/>
            <person name="Hibbett D.S."/>
            <person name="Nagy L.G."/>
        </authorList>
    </citation>
    <scope>NUCLEOTIDE SEQUENCE [LARGE SCALE GENOMIC DNA]</scope>
    <source>
        <strain evidence="8 9">CBS 309.79</strain>
    </source>
</reference>
<evidence type="ECO:0000256" key="3">
    <source>
        <dbReference type="ARBA" id="ARBA00023187"/>
    </source>
</evidence>
<feature type="region of interest" description="Disordered" evidence="5">
    <location>
        <begin position="392"/>
        <end position="423"/>
    </location>
</feature>
<feature type="region of interest" description="Disordered" evidence="5">
    <location>
        <begin position="505"/>
        <end position="533"/>
    </location>
</feature>
<dbReference type="GO" id="GO:0000398">
    <property type="term" value="P:mRNA splicing, via spliceosome"/>
    <property type="evidence" value="ECO:0007669"/>
    <property type="project" value="InterPro"/>
</dbReference>
<evidence type="ECO:0000256" key="1">
    <source>
        <dbReference type="ARBA" id="ARBA00004123"/>
    </source>
</evidence>
<dbReference type="InterPro" id="IPR010541">
    <property type="entry name" value="Prp3_C"/>
</dbReference>
<dbReference type="Pfam" id="PF08572">
    <property type="entry name" value="PRP3"/>
    <property type="match status" value="1"/>
</dbReference>
<dbReference type="OrthoDB" id="10264544at2759"/>
<evidence type="ECO:0000313" key="9">
    <source>
        <dbReference type="Proteomes" id="UP000305067"/>
    </source>
</evidence>
<keyword evidence="9" id="KW-1185">Reference proteome</keyword>